<dbReference type="AlphaFoldDB" id="A0A9W4XMF9"/>
<evidence type="ECO:0008006" key="5">
    <source>
        <dbReference type="Google" id="ProtNLM"/>
    </source>
</evidence>
<protein>
    <recommendedName>
        <fullName evidence="5">Mitochondrial inner membrane protein 1</fullName>
    </recommendedName>
</protein>
<feature type="transmembrane region" description="Helical" evidence="2">
    <location>
        <begin position="232"/>
        <end position="253"/>
    </location>
</feature>
<keyword evidence="2" id="KW-0472">Membrane</keyword>
<dbReference type="Pfam" id="PF11911">
    <property type="entry name" value="DUF3429"/>
    <property type="match status" value="1"/>
</dbReference>
<evidence type="ECO:0000256" key="2">
    <source>
        <dbReference type="SAM" id="Phobius"/>
    </source>
</evidence>
<comment type="caution">
    <text evidence="3">The sequence shown here is derived from an EMBL/GenBank/DDBJ whole genome shotgun (WGS) entry which is preliminary data.</text>
</comment>
<reference evidence="3" key="1">
    <citation type="submission" date="2023-01" db="EMBL/GenBank/DDBJ databases">
        <authorList>
            <person name="Van Ghelder C."/>
            <person name="Rancurel C."/>
        </authorList>
    </citation>
    <scope>NUCLEOTIDE SEQUENCE</scope>
    <source>
        <strain evidence="3">CNCM I-4278</strain>
    </source>
</reference>
<dbReference type="PANTHER" id="PTHR15887">
    <property type="entry name" value="TRANSMEMBRANE PROTEIN 69"/>
    <property type="match status" value="1"/>
</dbReference>
<dbReference type="PANTHER" id="PTHR15887:SF1">
    <property type="entry name" value="TRANSMEMBRANE PROTEIN 69"/>
    <property type="match status" value="1"/>
</dbReference>
<organism evidence="3 4">
    <name type="scientific">Periconia digitata</name>
    <dbReference type="NCBI Taxonomy" id="1303443"/>
    <lineage>
        <taxon>Eukaryota</taxon>
        <taxon>Fungi</taxon>
        <taxon>Dikarya</taxon>
        <taxon>Ascomycota</taxon>
        <taxon>Pezizomycotina</taxon>
        <taxon>Dothideomycetes</taxon>
        <taxon>Pleosporomycetidae</taxon>
        <taxon>Pleosporales</taxon>
        <taxon>Massarineae</taxon>
        <taxon>Periconiaceae</taxon>
        <taxon>Periconia</taxon>
    </lineage>
</organism>
<proteinExistence type="predicted"/>
<sequence>MLRNGATRLALRAVPTPIRPTASFKPAAQWSTQFSSVASKRPQISALTQFNPIQFALTRRNLSQERKDAEKRYAQEEIKPTPETVSATSTIHPIVGEVGDTDRAQHKGDVSSGVKGDLHTIRETFNLSEVPREAYTIGLAGVLPYLATSVSTVACAYELNHAVAGAGYLMSTSTASQLLHILEPLQVGYGAVILSFLGAIHWGLEFAGYGGHQGYKRYAIGVWTPAVAWPTLLMPVEYALITQFVGFTVLYYVDTRAAYRGWTPPWYAIYRFVLTFIVGASIVVTLIGRGEIADKDVHKIPGAVQRAKELRDNPQEKMAEQEEAIRIQSQEESDEAKDQAAK</sequence>
<evidence type="ECO:0000313" key="4">
    <source>
        <dbReference type="Proteomes" id="UP001152607"/>
    </source>
</evidence>
<evidence type="ECO:0000256" key="1">
    <source>
        <dbReference type="SAM" id="MobiDB-lite"/>
    </source>
</evidence>
<keyword evidence="2" id="KW-0812">Transmembrane</keyword>
<feature type="transmembrane region" description="Helical" evidence="2">
    <location>
        <begin position="265"/>
        <end position="287"/>
    </location>
</feature>
<dbReference type="OrthoDB" id="194289at2759"/>
<feature type="transmembrane region" description="Helical" evidence="2">
    <location>
        <begin position="187"/>
        <end position="211"/>
    </location>
</feature>
<name>A0A9W4XMF9_9PLEO</name>
<dbReference type="Proteomes" id="UP001152607">
    <property type="component" value="Unassembled WGS sequence"/>
</dbReference>
<feature type="compositionally biased region" description="Basic and acidic residues" evidence="1">
    <location>
        <begin position="308"/>
        <end position="325"/>
    </location>
</feature>
<accession>A0A9W4XMF9</accession>
<evidence type="ECO:0000313" key="3">
    <source>
        <dbReference type="EMBL" id="CAI6318391.1"/>
    </source>
</evidence>
<feature type="region of interest" description="Disordered" evidence="1">
    <location>
        <begin position="308"/>
        <end position="342"/>
    </location>
</feature>
<dbReference type="InterPro" id="IPR021836">
    <property type="entry name" value="DUF3429"/>
</dbReference>
<dbReference type="EMBL" id="CAOQHR010000002">
    <property type="protein sequence ID" value="CAI6318391.1"/>
    <property type="molecule type" value="Genomic_DNA"/>
</dbReference>
<gene>
    <name evidence="3" type="ORF">PDIGIT_LOCUS3498</name>
</gene>
<keyword evidence="4" id="KW-1185">Reference proteome</keyword>
<keyword evidence="2" id="KW-1133">Transmembrane helix</keyword>